<gene>
    <name evidence="3" type="ORF">UFOPK3516_01138</name>
</gene>
<feature type="domain" description="PH" evidence="2">
    <location>
        <begin position="47"/>
        <end position="145"/>
    </location>
</feature>
<organism evidence="3">
    <name type="scientific">freshwater metagenome</name>
    <dbReference type="NCBI Taxonomy" id="449393"/>
    <lineage>
        <taxon>unclassified sequences</taxon>
        <taxon>metagenomes</taxon>
        <taxon>ecological metagenomes</taxon>
    </lineage>
</organism>
<dbReference type="Pfam" id="PF25362">
    <property type="entry name" value="bPH_11"/>
    <property type="match status" value="1"/>
</dbReference>
<protein>
    <submittedName>
        <fullName evidence="3">Unannotated protein</fullName>
    </submittedName>
</protein>
<feature type="transmembrane region" description="Helical" evidence="1">
    <location>
        <begin position="6"/>
        <end position="25"/>
    </location>
</feature>
<evidence type="ECO:0000256" key="1">
    <source>
        <dbReference type="SAM" id="Phobius"/>
    </source>
</evidence>
<evidence type="ECO:0000259" key="2">
    <source>
        <dbReference type="Pfam" id="PF25362"/>
    </source>
</evidence>
<name>A0A6J7G9U1_9ZZZZ</name>
<accession>A0A6J7G9U1</accession>
<reference evidence="3" key="1">
    <citation type="submission" date="2020-05" db="EMBL/GenBank/DDBJ databases">
        <authorList>
            <person name="Chiriac C."/>
            <person name="Salcher M."/>
            <person name="Ghai R."/>
            <person name="Kavagutti S V."/>
        </authorList>
    </citation>
    <scope>NUCLEOTIDE SEQUENCE</scope>
</reference>
<sequence length="169" mass="18614">MDKLPGTLIAIALIVTVLILMGLGWRRRRRRDENLILGSNIDVGDIIGSYRALYVATTFRGRPLERIAAAGLGFRARCQISVGAKGVLLTLAGERPFGIGRDDVDGYDTTNVAIDKVVERDGLVVLNWKIAQPEGPLDVSSYFRLPLVDRQPLFTDLSSLDHSSQRNPQ</sequence>
<evidence type="ECO:0000313" key="3">
    <source>
        <dbReference type="EMBL" id="CAB4905001.1"/>
    </source>
</evidence>
<proteinExistence type="predicted"/>
<keyword evidence="1" id="KW-0812">Transmembrane</keyword>
<keyword evidence="1" id="KW-0472">Membrane</keyword>
<keyword evidence="1" id="KW-1133">Transmembrane helix</keyword>
<dbReference type="EMBL" id="CAFBMB010000099">
    <property type="protein sequence ID" value="CAB4905001.1"/>
    <property type="molecule type" value="Genomic_DNA"/>
</dbReference>
<dbReference type="InterPro" id="IPR057446">
    <property type="entry name" value="PH_bac"/>
</dbReference>
<dbReference type="AlphaFoldDB" id="A0A6J7G9U1"/>